<organism evidence="2 3">
    <name type="scientific">Choiromyces venosus 120613-1</name>
    <dbReference type="NCBI Taxonomy" id="1336337"/>
    <lineage>
        <taxon>Eukaryota</taxon>
        <taxon>Fungi</taxon>
        <taxon>Dikarya</taxon>
        <taxon>Ascomycota</taxon>
        <taxon>Pezizomycotina</taxon>
        <taxon>Pezizomycetes</taxon>
        <taxon>Pezizales</taxon>
        <taxon>Tuberaceae</taxon>
        <taxon>Choiromyces</taxon>
    </lineage>
</organism>
<gene>
    <name evidence="2" type="ORF">L873DRAFT_1026260</name>
</gene>
<protein>
    <submittedName>
        <fullName evidence="2">Uncharacterized protein</fullName>
    </submittedName>
</protein>
<dbReference type="Proteomes" id="UP000276215">
    <property type="component" value="Unassembled WGS sequence"/>
</dbReference>
<dbReference type="AlphaFoldDB" id="A0A3N4JJL4"/>
<accession>A0A3N4JJL4</accession>
<keyword evidence="1" id="KW-0472">Membrane</keyword>
<evidence type="ECO:0000256" key="1">
    <source>
        <dbReference type="SAM" id="Phobius"/>
    </source>
</evidence>
<keyword evidence="3" id="KW-1185">Reference proteome</keyword>
<keyword evidence="1" id="KW-0812">Transmembrane</keyword>
<evidence type="ECO:0000313" key="3">
    <source>
        <dbReference type="Proteomes" id="UP000276215"/>
    </source>
</evidence>
<feature type="transmembrane region" description="Helical" evidence="1">
    <location>
        <begin position="34"/>
        <end position="53"/>
    </location>
</feature>
<proteinExistence type="predicted"/>
<keyword evidence="1" id="KW-1133">Transmembrane helix</keyword>
<sequence length="73" mass="8585">MGQNMIILSLPVYLNLNFLKTKKCSDSVHWHQNFLLGLVIMYVLRFFLCSRILQTSKVLGIKILDVYNYLFLC</sequence>
<reference evidence="2 3" key="1">
    <citation type="journal article" date="2018" name="Nat. Ecol. Evol.">
        <title>Pezizomycetes genomes reveal the molecular basis of ectomycorrhizal truffle lifestyle.</title>
        <authorList>
            <person name="Murat C."/>
            <person name="Payen T."/>
            <person name="Noel B."/>
            <person name="Kuo A."/>
            <person name="Morin E."/>
            <person name="Chen J."/>
            <person name="Kohler A."/>
            <person name="Krizsan K."/>
            <person name="Balestrini R."/>
            <person name="Da Silva C."/>
            <person name="Montanini B."/>
            <person name="Hainaut M."/>
            <person name="Levati E."/>
            <person name="Barry K.W."/>
            <person name="Belfiori B."/>
            <person name="Cichocki N."/>
            <person name="Clum A."/>
            <person name="Dockter R.B."/>
            <person name="Fauchery L."/>
            <person name="Guy J."/>
            <person name="Iotti M."/>
            <person name="Le Tacon F."/>
            <person name="Lindquist E.A."/>
            <person name="Lipzen A."/>
            <person name="Malagnac F."/>
            <person name="Mello A."/>
            <person name="Molinier V."/>
            <person name="Miyauchi S."/>
            <person name="Poulain J."/>
            <person name="Riccioni C."/>
            <person name="Rubini A."/>
            <person name="Sitrit Y."/>
            <person name="Splivallo R."/>
            <person name="Traeger S."/>
            <person name="Wang M."/>
            <person name="Zifcakova L."/>
            <person name="Wipf D."/>
            <person name="Zambonelli A."/>
            <person name="Paolocci F."/>
            <person name="Nowrousian M."/>
            <person name="Ottonello S."/>
            <person name="Baldrian P."/>
            <person name="Spatafora J.W."/>
            <person name="Henrissat B."/>
            <person name="Nagy L.G."/>
            <person name="Aury J.M."/>
            <person name="Wincker P."/>
            <person name="Grigoriev I.V."/>
            <person name="Bonfante P."/>
            <person name="Martin F.M."/>
        </authorList>
    </citation>
    <scope>NUCLEOTIDE SEQUENCE [LARGE SCALE GENOMIC DNA]</scope>
    <source>
        <strain evidence="2 3">120613-1</strain>
    </source>
</reference>
<dbReference type="EMBL" id="ML120395">
    <property type="protein sequence ID" value="RPA98455.1"/>
    <property type="molecule type" value="Genomic_DNA"/>
</dbReference>
<name>A0A3N4JJL4_9PEZI</name>
<evidence type="ECO:0000313" key="2">
    <source>
        <dbReference type="EMBL" id="RPA98455.1"/>
    </source>
</evidence>